<evidence type="ECO:0000256" key="2">
    <source>
        <dbReference type="ARBA" id="ARBA00008773"/>
    </source>
</evidence>
<keyword evidence="4" id="KW-0378">Hydrolase</keyword>
<gene>
    <name evidence="8" type="ORF">V6N12_064847</name>
</gene>
<accession>A0ABR2G6Y8</accession>
<evidence type="ECO:0000256" key="5">
    <source>
        <dbReference type="ARBA" id="ARBA00023295"/>
    </source>
</evidence>
<comment type="similarity">
    <text evidence="2 6">Belongs to the glycosyl hydrolase 17 family.</text>
</comment>
<sequence length="153" mass="16711">MNEKDDCRKGKVESGAEDHCLICSTGINMLDAVGSVEINYSRVVNNLSSSEKVIELLKSEGINKVKLYVTGATVLTALMNSGIIVAVTLPKELLTSTATDQSTADNYVKSNITKFYPQTKIEAIAVGNEVFIDPENTTKYLVPTMKDHPHFAR</sequence>
<keyword evidence="7" id="KW-1133">Transmembrane helix</keyword>
<evidence type="ECO:0000313" key="9">
    <source>
        <dbReference type="Proteomes" id="UP001472677"/>
    </source>
</evidence>
<dbReference type="SUPFAM" id="SSF51445">
    <property type="entry name" value="(Trans)glycosidases"/>
    <property type="match status" value="1"/>
</dbReference>
<keyword evidence="5" id="KW-0326">Glycosidase</keyword>
<keyword evidence="7" id="KW-0812">Transmembrane</keyword>
<protein>
    <recommendedName>
        <fullName evidence="3">glucan endo-1,3-beta-D-glucosidase</fullName>
        <ecNumber evidence="3">3.2.1.39</ecNumber>
    </recommendedName>
</protein>
<dbReference type="InterPro" id="IPR044965">
    <property type="entry name" value="Glyco_hydro_17_plant"/>
</dbReference>
<comment type="catalytic activity">
    <reaction evidence="1">
        <text>Hydrolysis of (1-&gt;3)-beta-D-glucosidic linkages in (1-&gt;3)-beta-D-glucans.</text>
        <dbReference type="EC" id="3.2.1.39"/>
    </reaction>
</comment>
<feature type="transmembrane region" description="Helical" evidence="7">
    <location>
        <begin position="67"/>
        <end position="89"/>
    </location>
</feature>
<name>A0ABR2G6Y8_9ROSI</name>
<evidence type="ECO:0000256" key="1">
    <source>
        <dbReference type="ARBA" id="ARBA00000382"/>
    </source>
</evidence>
<evidence type="ECO:0000313" key="8">
    <source>
        <dbReference type="EMBL" id="KAK8596351.1"/>
    </source>
</evidence>
<reference evidence="8 9" key="1">
    <citation type="journal article" date="2024" name="G3 (Bethesda)">
        <title>Genome assembly of Hibiscus sabdariffa L. provides insights into metabolisms of medicinal natural products.</title>
        <authorList>
            <person name="Kim T."/>
        </authorList>
    </citation>
    <scope>NUCLEOTIDE SEQUENCE [LARGE SCALE GENOMIC DNA]</scope>
    <source>
        <strain evidence="8">TK-2024</strain>
        <tissue evidence="8">Old leaves</tissue>
    </source>
</reference>
<evidence type="ECO:0000256" key="7">
    <source>
        <dbReference type="SAM" id="Phobius"/>
    </source>
</evidence>
<evidence type="ECO:0000256" key="3">
    <source>
        <dbReference type="ARBA" id="ARBA00012780"/>
    </source>
</evidence>
<evidence type="ECO:0000256" key="6">
    <source>
        <dbReference type="RuleBase" id="RU004335"/>
    </source>
</evidence>
<dbReference type="Pfam" id="PF00332">
    <property type="entry name" value="Glyco_hydro_17"/>
    <property type="match status" value="1"/>
</dbReference>
<dbReference type="Gene3D" id="3.20.20.80">
    <property type="entry name" value="Glycosidases"/>
    <property type="match status" value="1"/>
</dbReference>
<dbReference type="Proteomes" id="UP001472677">
    <property type="component" value="Unassembled WGS sequence"/>
</dbReference>
<proteinExistence type="inferred from homology"/>
<dbReference type="PANTHER" id="PTHR32227">
    <property type="entry name" value="GLUCAN ENDO-1,3-BETA-GLUCOSIDASE BG1-RELATED-RELATED"/>
    <property type="match status" value="1"/>
</dbReference>
<dbReference type="EC" id="3.2.1.39" evidence="3"/>
<keyword evidence="7" id="KW-0472">Membrane</keyword>
<keyword evidence="9" id="KW-1185">Reference proteome</keyword>
<dbReference type="InterPro" id="IPR000490">
    <property type="entry name" value="Glyco_hydro_17"/>
</dbReference>
<comment type="caution">
    <text evidence="8">The sequence shown here is derived from an EMBL/GenBank/DDBJ whole genome shotgun (WGS) entry which is preliminary data.</text>
</comment>
<evidence type="ECO:0000256" key="4">
    <source>
        <dbReference type="ARBA" id="ARBA00022801"/>
    </source>
</evidence>
<dbReference type="InterPro" id="IPR017853">
    <property type="entry name" value="GH"/>
</dbReference>
<dbReference type="EMBL" id="JBBPBM010000002">
    <property type="protein sequence ID" value="KAK8596351.1"/>
    <property type="molecule type" value="Genomic_DNA"/>
</dbReference>
<organism evidence="8 9">
    <name type="scientific">Hibiscus sabdariffa</name>
    <name type="common">roselle</name>
    <dbReference type="NCBI Taxonomy" id="183260"/>
    <lineage>
        <taxon>Eukaryota</taxon>
        <taxon>Viridiplantae</taxon>
        <taxon>Streptophyta</taxon>
        <taxon>Embryophyta</taxon>
        <taxon>Tracheophyta</taxon>
        <taxon>Spermatophyta</taxon>
        <taxon>Magnoliopsida</taxon>
        <taxon>eudicotyledons</taxon>
        <taxon>Gunneridae</taxon>
        <taxon>Pentapetalae</taxon>
        <taxon>rosids</taxon>
        <taxon>malvids</taxon>
        <taxon>Malvales</taxon>
        <taxon>Malvaceae</taxon>
        <taxon>Malvoideae</taxon>
        <taxon>Hibiscus</taxon>
    </lineage>
</organism>